<reference evidence="2 3" key="1">
    <citation type="submission" date="2019-04" db="EMBL/GenBank/DDBJ databases">
        <title>Fungal friends and foes A comparative genomics study of 23 Aspergillus species from section Flavi.</title>
        <authorList>
            <consortium name="DOE Joint Genome Institute"/>
            <person name="Kjaerbolling I."/>
            <person name="Vesth T.C."/>
            <person name="Frisvad J.C."/>
            <person name="Nybo J.L."/>
            <person name="Theobald S."/>
            <person name="Kildgaard S."/>
            <person name="Petersen T.I."/>
            <person name="Kuo A."/>
            <person name="Sato A."/>
            <person name="Lyhne E.K."/>
            <person name="Kogle M.E."/>
            <person name="Wiebenga A."/>
            <person name="Kun R.S."/>
            <person name="Lubbers R.J."/>
            <person name="Makela M.R."/>
            <person name="Barry K."/>
            <person name="Chovatia M."/>
            <person name="Clum A."/>
            <person name="Daum C."/>
            <person name="Haridas S."/>
            <person name="He G."/>
            <person name="LaButti K."/>
            <person name="Lipzen A."/>
            <person name="Mondo S."/>
            <person name="Pangilinan J."/>
            <person name="Riley R."/>
            <person name="Salamov A."/>
            <person name="Simmons B.A."/>
            <person name="Magnuson J.K."/>
            <person name="Henrissat B."/>
            <person name="Mortensen U.H."/>
            <person name="Larsen T.O."/>
            <person name="De vries R.P."/>
            <person name="Grigoriev I.V."/>
            <person name="Machida M."/>
            <person name="Baker S.E."/>
            <person name="Andersen M.R."/>
        </authorList>
    </citation>
    <scope>NUCLEOTIDE SEQUENCE [LARGE SCALE GENOMIC DNA]</scope>
    <source>
        <strain evidence="2 3">CBS 126849</strain>
    </source>
</reference>
<organism evidence="2 3">
    <name type="scientific">Aspergillus novoparasiticus</name>
    <dbReference type="NCBI Taxonomy" id="986946"/>
    <lineage>
        <taxon>Eukaryota</taxon>
        <taxon>Fungi</taxon>
        <taxon>Dikarya</taxon>
        <taxon>Ascomycota</taxon>
        <taxon>Pezizomycotina</taxon>
        <taxon>Eurotiomycetes</taxon>
        <taxon>Eurotiomycetidae</taxon>
        <taxon>Eurotiales</taxon>
        <taxon>Aspergillaceae</taxon>
        <taxon>Aspergillus</taxon>
        <taxon>Aspergillus subgen. Circumdati</taxon>
    </lineage>
</organism>
<feature type="region of interest" description="Disordered" evidence="1">
    <location>
        <begin position="1"/>
        <end position="59"/>
    </location>
</feature>
<feature type="non-terminal residue" evidence="2">
    <location>
        <position position="59"/>
    </location>
</feature>
<evidence type="ECO:0000313" key="3">
    <source>
        <dbReference type="Proteomes" id="UP000326799"/>
    </source>
</evidence>
<accession>A0A5N6E8B7</accession>
<dbReference type="Proteomes" id="UP000326799">
    <property type="component" value="Unassembled WGS sequence"/>
</dbReference>
<feature type="compositionally biased region" description="Acidic residues" evidence="1">
    <location>
        <begin position="33"/>
        <end position="44"/>
    </location>
</feature>
<dbReference type="AlphaFoldDB" id="A0A5N6E8B7"/>
<evidence type="ECO:0000313" key="2">
    <source>
        <dbReference type="EMBL" id="KAB8213608.1"/>
    </source>
</evidence>
<evidence type="ECO:0000256" key="1">
    <source>
        <dbReference type="SAM" id="MobiDB-lite"/>
    </source>
</evidence>
<keyword evidence="3" id="KW-1185">Reference proteome</keyword>
<dbReference type="EMBL" id="ML733588">
    <property type="protein sequence ID" value="KAB8213608.1"/>
    <property type="molecule type" value="Genomic_DNA"/>
</dbReference>
<proteinExistence type="predicted"/>
<protein>
    <submittedName>
        <fullName evidence="2">Uncharacterized protein</fullName>
    </submittedName>
</protein>
<gene>
    <name evidence="2" type="ORF">BDV33DRAFT_184391</name>
</gene>
<name>A0A5N6E8B7_9EURO</name>
<sequence>MKFEGGRSPPSGVGQLMVSPTSNKPISDPGAIEVDDATDSEETVDLVYHPSPTKGCDNI</sequence>